<evidence type="ECO:0000313" key="1">
    <source>
        <dbReference type="EMBL" id="KAK3702130.1"/>
    </source>
</evidence>
<comment type="caution">
    <text evidence="1">The sequence shown here is derived from an EMBL/GenBank/DDBJ whole genome shotgun (WGS) entry which is preliminary data.</text>
</comment>
<reference evidence="1" key="1">
    <citation type="submission" date="2023-07" db="EMBL/GenBank/DDBJ databases">
        <title>Black Yeasts Isolated from many extreme environments.</title>
        <authorList>
            <person name="Coleine C."/>
            <person name="Stajich J.E."/>
            <person name="Selbmann L."/>
        </authorList>
    </citation>
    <scope>NUCLEOTIDE SEQUENCE</scope>
    <source>
        <strain evidence="1">CCFEE 5714</strain>
    </source>
</reference>
<dbReference type="EMBL" id="JAUTXU010000165">
    <property type="protein sequence ID" value="KAK3702130.1"/>
    <property type="molecule type" value="Genomic_DNA"/>
</dbReference>
<evidence type="ECO:0000313" key="2">
    <source>
        <dbReference type="Proteomes" id="UP001281147"/>
    </source>
</evidence>
<proteinExistence type="predicted"/>
<dbReference type="Proteomes" id="UP001281147">
    <property type="component" value="Unassembled WGS sequence"/>
</dbReference>
<gene>
    <name evidence="1" type="ORF">LTR37_015105</name>
</gene>
<sequence>MSTRNRIPSALEPYLRLPPEASLILLTGTLGCSPVWLTARFIASVLAPRQDVASSAEKGTSTAVILVSWLQDLAFWKKELRRTAGMDVSKLIEQRRFSFLDCLGLHTTYTSNPLAQLEKTISDAIGQLKDSALGNVVLILDNPDTLLATNSTTAHELSTLLLRLRSRVRSTILMCAADLPLLSATQGSPRNSHSLSPLETENAAFLTQQASLARFLMSVRELDTGAAKDISGVLRVTRGGAAYDVDDEQDGSSETASELDVREIEALYLVQRDGNVKVFERGTERGL</sequence>
<accession>A0ACC3MSI5</accession>
<name>A0ACC3MSI5_9PEZI</name>
<keyword evidence="2" id="KW-1185">Reference proteome</keyword>
<protein>
    <submittedName>
        <fullName evidence="1">Uncharacterized protein</fullName>
    </submittedName>
</protein>
<organism evidence="1 2">
    <name type="scientific">Vermiconidia calcicola</name>
    <dbReference type="NCBI Taxonomy" id="1690605"/>
    <lineage>
        <taxon>Eukaryota</taxon>
        <taxon>Fungi</taxon>
        <taxon>Dikarya</taxon>
        <taxon>Ascomycota</taxon>
        <taxon>Pezizomycotina</taxon>
        <taxon>Dothideomycetes</taxon>
        <taxon>Dothideomycetidae</taxon>
        <taxon>Mycosphaerellales</taxon>
        <taxon>Extremaceae</taxon>
        <taxon>Vermiconidia</taxon>
    </lineage>
</organism>